<protein>
    <submittedName>
        <fullName evidence="1">Uncharacterized protein</fullName>
    </submittedName>
</protein>
<evidence type="ECO:0000313" key="1">
    <source>
        <dbReference type="EMBL" id="PIE33002.1"/>
    </source>
</evidence>
<sequence length="183" mass="19741">MPAGDPDPLTGIWADDPEAVVVALRRLDSDDLHHLAESVRQVQVERAIASGDHETIIAAGFDTGFGKDGLGVLPWIEGELIVCPGGLVSTSRVAHRCRFVSVDDVWIWDSSLLIREEKRSTPGPRSGFRAVALLPVVDGTALDVVTGRARSSGHQVDHVVSFEVRDGTLVEVSQRTVNGSKMR</sequence>
<comment type="caution">
    <text evidence="1">The sequence shown here is derived from an EMBL/GenBank/DDBJ whole genome shotgun (WGS) entry which is preliminary data.</text>
</comment>
<organism evidence="1 2">
    <name type="scientific">Ilumatobacter coccineus</name>
    <dbReference type="NCBI Taxonomy" id="467094"/>
    <lineage>
        <taxon>Bacteria</taxon>
        <taxon>Bacillati</taxon>
        <taxon>Actinomycetota</taxon>
        <taxon>Acidimicrobiia</taxon>
        <taxon>Acidimicrobiales</taxon>
        <taxon>Ilumatobacteraceae</taxon>
        <taxon>Ilumatobacter</taxon>
    </lineage>
</organism>
<proteinExistence type="predicted"/>
<dbReference type="AlphaFoldDB" id="A0A2G6KDE9"/>
<dbReference type="Proteomes" id="UP000230914">
    <property type="component" value="Unassembled WGS sequence"/>
</dbReference>
<name>A0A2G6KDE9_9ACTN</name>
<dbReference type="EMBL" id="PDSL01000039">
    <property type="protein sequence ID" value="PIE33002.1"/>
    <property type="molecule type" value="Genomic_DNA"/>
</dbReference>
<accession>A0A2G6KDE9</accession>
<reference evidence="1 2" key="1">
    <citation type="submission" date="2017-10" db="EMBL/GenBank/DDBJ databases">
        <title>Novel microbial diversity and functional potential in the marine mammal oral microbiome.</title>
        <authorList>
            <person name="Dudek N.K."/>
            <person name="Sun C.L."/>
            <person name="Burstein D."/>
            <person name="Kantor R.S."/>
            <person name="Aliaga Goltsman D.S."/>
            <person name="Bik E.M."/>
            <person name="Thomas B.C."/>
            <person name="Banfield J.F."/>
            <person name="Relman D.A."/>
        </authorList>
    </citation>
    <scope>NUCLEOTIDE SEQUENCE [LARGE SCALE GENOMIC DNA]</scope>
    <source>
        <strain evidence="1">DOLJORAL78_61_10</strain>
    </source>
</reference>
<gene>
    <name evidence="1" type="ORF">CSA55_02545</name>
</gene>
<evidence type="ECO:0000313" key="2">
    <source>
        <dbReference type="Proteomes" id="UP000230914"/>
    </source>
</evidence>